<dbReference type="GO" id="GO:0006260">
    <property type="term" value="P:DNA replication"/>
    <property type="evidence" value="ECO:0007669"/>
    <property type="project" value="InterPro"/>
</dbReference>
<dbReference type="InterPro" id="IPR004013">
    <property type="entry name" value="PHP_dom"/>
</dbReference>
<evidence type="ECO:0000256" key="1">
    <source>
        <dbReference type="ARBA" id="ARBA00019114"/>
    </source>
</evidence>
<evidence type="ECO:0000313" key="3">
    <source>
        <dbReference type="EMBL" id="XBT18471.1"/>
    </source>
</evidence>
<reference evidence="3" key="1">
    <citation type="submission" date="2024-06" db="EMBL/GenBank/DDBJ databases">
        <title>Diversity, functionality, and evolutionary history of bacterial symbionts in false click beetles (Coleoptera, Throscidae).</title>
        <authorList>
            <person name="Wierz J.C."/>
            <person name="Malm H."/>
            <person name="Kaltenpoth M."/>
            <person name="Engl T."/>
        </authorList>
    </citation>
    <scope>NUCLEOTIDE SEQUENCE</scope>
    <source>
        <strain evidence="3">Tder</strain>
    </source>
</reference>
<dbReference type="Gene3D" id="3.20.20.140">
    <property type="entry name" value="Metal-dependent hydrolases"/>
    <property type="match status" value="1"/>
</dbReference>
<dbReference type="AlphaFoldDB" id="A0AAU7QT14"/>
<dbReference type="SUPFAM" id="SSF89550">
    <property type="entry name" value="PHP domain-like"/>
    <property type="match status" value="1"/>
</dbReference>
<dbReference type="InterPro" id="IPR004805">
    <property type="entry name" value="DnaE2/DnaE/PolC"/>
</dbReference>
<sequence>MLKNKKINYKKYNININIIKDFSGGYITKCIYNIYNKYKKIYYVHLHNYTNYSILISNTKIKNLVKKVYKNNMLAFSVIERGNLMSLYKIYNYVLLFNKKYKTNIKYIIGIEFYIYSKNYNKMFLYPFIVKNQKGYKNLLKLCYYSKNINNICCIKKKYIKKYYKGLIYLSGGIKSKFYYLIKNKINIKKFKKEIL</sequence>
<feature type="domain" description="PHP" evidence="2">
    <location>
        <begin position="45"/>
        <end position="193"/>
    </location>
</feature>
<accession>A0AAU7QT14</accession>
<dbReference type="GO" id="GO:0008408">
    <property type="term" value="F:3'-5' exonuclease activity"/>
    <property type="evidence" value="ECO:0007669"/>
    <property type="project" value="InterPro"/>
</dbReference>
<proteinExistence type="predicted"/>
<evidence type="ECO:0000259" key="2">
    <source>
        <dbReference type="Pfam" id="PF02811"/>
    </source>
</evidence>
<organism evidence="3">
    <name type="scientific">Candidatus Shikimatogenerans sp. Tder</name>
    <dbReference type="NCBI Taxonomy" id="3158566"/>
    <lineage>
        <taxon>Bacteria</taxon>
        <taxon>Pseudomonadati</taxon>
        <taxon>Bacteroidota</taxon>
        <taxon>Flavobacteriia</taxon>
        <taxon>Flavobacteriales</taxon>
        <taxon>Candidatus Shikimatogenerans</taxon>
    </lineage>
</organism>
<dbReference type="Pfam" id="PF02811">
    <property type="entry name" value="PHP"/>
    <property type="match status" value="1"/>
</dbReference>
<name>A0AAU7QT14_9FLAO</name>
<protein>
    <recommendedName>
        <fullName evidence="1">DNA polymerase III subunit alpha</fullName>
    </recommendedName>
</protein>
<dbReference type="EMBL" id="CP157895">
    <property type="protein sequence ID" value="XBT18471.1"/>
    <property type="molecule type" value="Genomic_DNA"/>
</dbReference>
<gene>
    <name evidence="3" type="ORF">ABNO82_00740</name>
</gene>
<dbReference type="InterPro" id="IPR016195">
    <property type="entry name" value="Pol/histidinol_Pase-like"/>
</dbReference>
<dbReference type="PANTHER" id="PTHR32294">
    <property type="entry name" value="DNA POLYMERASE III SUBUNIT ALPHA"/>
    <property type="match status" value="1"/>
</dbReference>
<dbReference type="PANTHER" id="PTHR32294:SF0">
    <property type="entry name" value="DNA POLYMERASE III SUBUNIT ALPHA"/>
    <property type="match status" value="1"/>
</dbReference>